<protein>
    <submittedName>
        <fullName evidence="1">Uncharacterized protein</fullName>
    </submittedName>
</protein>
<gene>
    <name evidence="1" type="ORF">CCAM_LOCUS38787</name>
</gene>
<proteinExistence type="predicted"/>
<dbReference type="EMBL" id="OOIL02006272">
    <property type="protein sequence ID" value="VFQ97011.1"/>
    <property type="molecule type" value="Genomic_DNA"/>
</dbReference>
<name>A0A484N6T6_9ASTE</name>
<evidence type="ECO:0000313" key="2">
    <source>
        <dbReference type="Proteomes" id="UP000595140"/>
    </source>
</evidence>
<sequence>MYFVSFAEAVVTLAYMAEETFLMAKRWRQLTYYEKPQLKDKCKATLDTLVDEKDTTSFNRRFVGGFCAWDVEAAHRLLL</sequence>
<dbReference type="AlphaFoldDB" id="A0A484N6T6"/>
<organism evidence="1 2">
    <name type="scientific">Cuscuta campestris</name>
    <dbReference type="NCBI Taxonomy" id="132261"/>
    <lineage>
        <taxon>Eukaryota</taxon>
        <taxon>Viridiplantae</taxon>
        <taxon>Streptophyta</taxon>
        <taxon>Embryophyta</taxon>
        <taxon>Tracheophyta</taxon>
        <taxon>Spermatophyta</taxon>
        <taxon>Magnoliopsida</taxon>
        <taxon>eudicotyledons</taxon>
        <taxon>Gunneridae</taxon>
        <taxon>Pentapetalae</taxon>
        <taxon>asterids</taxon>
        <taxon>lamiids</taxon>
        <taxon>Solanales</taxon>
        <taxon>Convolvulaceae</taxon>
        <taxon>Cuscuteae</taxon>
        <taxon>Cuscuta</taxon>
        <taxon>Cuscuta subgen. Grammica</taxon>
        <taxon>Cuscuta sect. Cleistogrammica</taxon>
    </lineage>
</organism>
<accession>A0A484N6T6</accession>
<keyword evidence="2" id="KW-1185">Reference proteome</keyword>
<reference evidence="1 2" key="1">
    <citation type="submission" date="2018-04" db="EMBL/GenBank/DDBJ databases">
        <authorList>
            <person name="Vogel A."/>
        </authorList>
    </citation>
    <scope>NUCLEOTIDE SEQUENCE [LARGE SCALE GENOMIC DNA]</scope>
</reference>
<dbReference type="Proteomes" id="UP000595140">
    <property type="component" value="Unassembled WGS sequence"/>
</dbReference>
<evidence type="ECO:0000313" key="1">
    <source>
        <dbReference type="EMBL" id="VFQ97011.1"/>
    </source>
</evidence>